<accession>A0A896W2F3</accession>
<keyword evidence="3" id="KW-0221">Differentiation</keyword>
<dbReference type="InterPro" id="IPR009057">
    <property type="entry name" value="Homeodomain-like_sf"/>
</dbReference>
<evidence type="ECO:0000256" key="3">
    <source>
        <dbReference type="ARBA" id="ARBA00022782"/>
    </source>
</evidence>
<evidence type="ECO:0000256" key="5">
    <source>
        <dbReference type="ARBA" id="ARBA00023163"/>
    </source>
</evidence>
<feature type="domain" description="Myb-like" evidence="8">
    <location>
        <begin position="154"/>
        <end position="205"/>
    </location>
</feature>
<comment type="subcellular location">
    <subcellularLocation>
        <location evidence="1">Nucleus</location>
    </subcellularLocation>
</comment>
<keyword evidence="4" id="KW-0805">Transcription regulation</keyword>
<evidence type="ECO:0000313" key="9">
    <source>
        <dbReference type="EMBL" id="QSD99724.1"/>
    </source>
</evidence>
<dbReference type="SUPFAM" id="SSF46689">
    <property type="entry name" value="Homeodomain-like"/>
    <property type="match status" value="1"/>
</dbReference>
<dbReference type="InterPro" id="IPR006447">
    <property type="entry name" value="Myb_dom_plants"/>
</dbReference>
<dbReference type="Pfam" id="PF00249">
    <property type="entry name" value="Myb_DNA-binding"/>
    <property type="match status" value="1"/>
</dbReference>
<dbReference type="FunFam" id="1.10.10.60:FF:000002">
    <property type="entry name" value="Myb family transcription factor"/>
    <property type="match status" value="1"/>
</dbReference>
<organism evidence="9">
    <name type="scientific">Melilotus albus</name>
    <name type="common">White sweet clover</name>
    <name type="synonym">Melilotus officinalis subsp. albus</name>
    <dbReference type="NCBI Taxonomy" id="47082"/>
    <lineage>
        <taxon>Eukaryota</taxon>
        <taxon>Viridiplantae</taxon>
        <taxon>Streptophyta</taxon>
        <taxon>Embryophyta</taxon>
        <taxon>Tracheophyta</taxon>
        <taxon>Spermatophyta</taxon>
        <taxon>Magnoliopsida</taxon>
        <taxon>eudicotyledons</taxon>
        <taxon>Gunneridae</taxon>
        <taxon>Pentapetalae</taxon>
        <taxon>rosids</taxon>
        <taxon>fabids</taxon>
        <taxon>Fabales</taxon>
        <taxon>Fabaceae</taxon>
        <taxon>Papilionoideae</taxon>
        <taxon>50 kb inversion clade</taxon>
        <taxon>NPAAA clade</taxon>
        <taxon>Hologalegina</taxon>
        <taxon>IRL clade</taxon>
        <taxon>Trifolieae</taxon>
        <taxon>Melilotus</taxon>
    </lineage>
</organism>
<feature type="compositionally biased region" description="Polar residues" evidence="7">
    <location>
        <begin position="246"/>
        <end position="260"/>
    </location>
</feature>
<dbReference type="EMBL" id="MW302570">
    <property type="protein sequence ID" value="QSD99724.1"/>
    <property type="molecule type" value="Genomic_DNA"/>
</dbReference>
<proteinExistence type="predicted"/>
<dbReference type="GO" id="GO:0005634">
    <property type="term" value="C:nucleus"/>
    <property type="evidence" value="ECO:0007669"/>
    <property type="project" value="UniProtKB-SubCell"/>
</dbReference>
<dbReference type="GO" id="GO:0006355">
    <property type="term" value="P:regulation of DNA-templated transcription"/>
    <property type="evidence" value="ECO:0007669"/>
    <property type="project" value="InterPro"/>
</dbReference>
<keyword evidence="5" id="KW-0804">Transcription</keyword>
<name>A0A896W2F3_MELAB</name>
<feature type="region of interest" description="Disordered" evidence="7">
    <location>
        <begin position="246"/>
        <end position="268"/>
    </location>
</feature>
<evidence type="ECO:0000256" key="7">
    <source>
        <dbReference type="SAM" id="MobiDB-lite"/>
    </source>
</evidence>
<evidence type="ECO:0000256" key="4">
    <source>
        <dbReference type="ARBA" id="ARBA00023015"/>
    </source>
</evidence>
<dbReference type="InterPro" id="IPR044847">
    <property type="entry name" value="KAN_fam"/>
</dbReference>
<evidence type="ECO:0000256" key="6">
    <source>
        <dbReference type="ARBA" id="ARBA00023242"/>
    </source>
</evidence>
<dbReference type="PANTHER" id="PTHR31496:SF25">
    <property type="entry name" value="TRANSCRIPTION FACTOR KAN3-RELATED"/>
    <property type="match status" value="1"/>
</dbReference>
<dbReference type="InterPro" id="IPR001005">
    <property type="entry name" value="SANT/Myb"/>
</dbReference>
<evidence type="ECO:0000259" key="8">
    <source>
        <dbReference type="Pfam" id="PF00249"/>
    </source>
</evidence>
<dbReference type="GO" id="GO:0000976">
    <property type="term" value="F:transcription cis-regulatory region binding"/>
    <property type="evidence" value="ECO:0007669"/>
    <property type="project" value="InterPro"/>
</dbReference>
<dbReference type="GO" id="GO:0010158">
    <property type="term" value="P:abaxial cell fate specification"/>
    <property type="evidence" value="ECO:0007669"/>
    <property type="project" value="InterPro"/>
</dbReference>
<keyword evidence="6" id="KW-0539">Nucleus</keyword>
<evidence type="ECO:0000256" key="2">
    <source>
        <dbReference type="ARBA" id="ARBA00022473"/>
    </source>
</evidence>
<dbReference type="PANTHER" id="PTHR31496">
    <property type="entry name" value="TRANSCRIPTION FACTOR KAN2-RELATED"/>
    <property type="match status" value="1"/>
</dbReference>
<reference evidence="9" key="1">
    <citation type="journal article" name="Plants (Basel)">
        <title>NAC and MYB Families and Lignin Biosynthesis-Related Members Identification and Expression Analysis in Melilotus albus.</title>
        <authorList>
            <person name="Chen L."/>
            <person name="Wu F."/>
            <person name="Zhang J."/>
        </authorList>
    </citation>
    <scope>NUCLEOTIDE SEQUENCE</scope>
</reference>
<dbReference type="Gene3D" id="1.10.10.60">
    <property type="entry name" value="Homeodomain-like"/>
    <property type="match status" value="1"/>
</dbReference>
<protein>
    <submittedName>
        <fullName evidence="9">MYB family transcription factor</fullName>
    </submittedName>
</protein>
<sequence>MFTTNISSHPNKMQTLFSPLLEPDLSLNISPPSNIEAKGRITKALYNDNNNNNNNICSISTTSDSASSGSELSHENPFIYPPHQQRDSTLRLGLIGNSDLMNPHHHNHHLHRHQLQAGVSRNFNQHFQPHIYGRDFKRNTRVVNGVKRSVRAPRMRWTTTLHSHFVHAVQLLGGHERATPKSVLELMNVKDLTLAHVKSHLQMYRTVKTTDKSGAGHGILQTQGINIVPLHGANSNSACERPNLPQPLQNSHRTSWQPSIETNTNNTEEKSEIGLTYSHFKENDTMVNRSDSESMIDLEFTLGRPNWEKEHSESSRELSLLKC</sequence>
<dbReference type="NCBIfam" id="TIGR01557">
    <property type="entry name" value="myb_SHAQKYF"/>
    <property type="match status" value="1"/>
</dbReference>
<dbReference type="AlphaFoldDB" id="A0A896W2F3"/>
<keyword evidence="2" id="KW-0217">Developmental protein</keyword>
<gene>
    <name evidence="9" type="primary">EVM0036245.1</name>
</gene>
<evidence type="ECO:0000256" key="1">
    <source>
        <dbReference type="ARBA" id="ARBA00004123"/>
    </source>
</evidence>